<organism evidence="4 5">
    <name type="scientific">Lachnellula willkommii</name>
    <dbReference type="NCBI Taxonomy" id="215461"/>
    <lineage>
        <taxon>Eukaryota</taxon>
        <taxon>Fungi</taxon>
        <taxon>Dikarya</taxon>
        <taxon>Ascomycota</taxon>
        <taxon>Pezizomycotina</taxon>
        <taxon>Leotiomycetes</taxon>
        <taxon>Helotiales</taxon>
        <taxon>Lachnaceae</taxon>
        <taxon>Lachnellula</taxon>
    </lineage>
</organism>
<name>A0A559ME49_9HELO</name>
<gene>
    <name evidence="4" type="primary">LYS9</name>
    <name evidence="4" type="ORF">LAWI1_G003228</name>
</gene>
<keyword evidence="2" id="KW-0028">Amino-acid biosynthesis</keyword>
<dbReference type="Proteomes" id="UP000315522">
    <property type="component" value="Unassembled WGS sequence"/>
</dbReference>
<keyword evidence="1" id="KW-0560">Oxidoreductase</keyword>
<dbReference type="AlphaFoldDB" id="A0A559ME49"/>
<evidence type="ECO:0000313" key="5">
    <source>
        <dbReference type="Proteomes" id="UP000315522"/>
    </source>
</evidence>
<dbReference type="PANTHER" id="PTHR11133">
    <property type="entry name" value="SACCHAROPINE DEHYDROGENASE"/>
    <property type="match status" value="1"/>
</dbReference>
<sequence length="89" mass="9686">MLQHKFVIEWADGQTETRTSTLELFGDPMKYSGMSLSVGVTCGIATQPLLDGHKAFTTPGVIAPYTPAICNPICEKLELEGVKMVEKTL</sequence>
<accession>A0A559ME49</accession>
<keyword evidence="5" id="KW-1185">Reference proteome</keyword>
<dbReference type="InterPro" id="IPR032095">
    <property type="entry name" value="Sacchrp_dh-like_C"/>
</dbReference>
<dbReference type="Gene3D" id="3.40.50.720">
    <property type="entry name" value="NAD(P)-binding Rossmann-like Domain"/>
    <property type="match status" value="1"/>
</dbReference>
<dbReference type="GO" id="GO:0005737">
    <property type="term" value="C:cytoplasm"/>
    <property type="evidence" value="ECO:0007669"/>
    <property type="project" value="TreeGrafter"/>
</dbReference>
<evidence type="ECO:0000313" key="4">
    <source>
        <dbReference type="EMBL" id="TVY91206.1"/>
    </source>
</evidence>
<evidence type="ECO:0000256" key="2">
    <source>
        <dbReference type="ARBA" id="ARBA00023154"/>
    </source>
</evidence>
<dbReference type="PANTHER" id="PTHR11133:SF22">
    <property type="entry name" value="ALPHA-AMINOADIPIC SEMIALDEHYDE SYNTHASE, MITOCHONDRIAL"/>
    <property type="match status" value="1"/>
</dbReference>
<evidence type="ECO:0000256" key="1">
    <source>
        <dbReference type="ARBA" id="ARBA00023002"/>
    </source>
</evidence>
<feature type="domain" description="Saccharopine dehydrogenase-like C-terminal" evidence="3">
    <location>
        <begin position="1"/>
        <end position="82"/>
    </location>
</feature>
<evidence type="ECO:0000259" key="3">
    <source>
        <dbReference type="Pfam" id="PF16653"/>
    </source>
</evidence>
<protein>
    <submittedName>
        <fullName evidence="4">Saccharopine dehydrogenase [NADP(+),L-glutamate-forming]</fullName>
    </submittedName>
</protein>
<comment type="caution">
    <text evidence="4">The sequence shown here is derived from an EMBL/GenBank/DDBJ whole genome shotgun (WGS) entry which is preliminary data.</text>
</comment>
<dbReference type="EMBL" id="QGML01000616">
    <property type="protein sequence ID" value="TVY91206.1"/>
    <property type="molecule type" value="Genomic_DNA"/>
</dbReference>
<dbReference type="GO" id="GO:0004753">
    <property type="term" value="F:saccharopine dehydrogenase activity"/>
    <property type="evidence" value="ECO:0007669"/>
    <property type="project" value="TreeGrafter"/>
</dbReference>
<keyword evidence="2" id="KW-0457">Lysine biosynthesis</keyword>
<dbReference type="GO" id="GO:0019878">
    <property type="term" value="P:lysine biosynthetic process via aminoadipic acid"/>
    <property type="evidence" value="ECO:0007669"/>
    <property type="project" value="TreeGrafter"/>
</dbReference>
<dbReference type="Pfam" id="PF16653">
    <property type="entry name" value="Sacchrp_dh_C"/>
    <property type="match status" value="1"/>
</dbReference>
<dbReference type="InterPro" id="IPR051168">
    <property type="entry name" value="AASS"/>
</dbReference>
<reference evidence="4 5" key="1">
    <citation type="submission" date="2018-05" db="EMBL/GenBank/DDBJ databases">
        <title>Genome sequencing and assembly of the regulated plant pathogen Lachnellula willkommii and related sister species for the development of diagnostic species identification markers.</title>
        <authorList>
            <person name="Giroux E."/>
            <person name="Bilodeau G."/>
        </authorList>
    </citation>
    <scope>NUCLEOTIDE SEQUENCE [LARGE SCALE GENOMIC DNA]</scope>
    <source>
        <strain evidence="4 5">CBS 172.35</strain>
    </source>
</reference>
<proteinExistence type="predicted"/>